<feature type="compositionally biased region" description="Acidic residues" evidence="1">
    <location>
        <begin position="27"/>
        <end position="37"/>
    </location>
</feature>
<dbReference type="Proteomes" id="UP001212841">
    <property type="component" value="Unassembled WGS sequence"/>
</dbReference>
<name>A0AAD5X140_9FUNG</name>
<evidence type="ECO:0000313" key="2">
    <source>
        <dbReference type="EMBL" id="KAJ3043258.1"/>
    </source>
</evidence>
<organism evidence="2 3">
    <name type="scientific">Rhizophlyctis rosea</name>
    <dbReference type="NCBI Taxonomy" id="64517"/>
    <lineage>
        <taxon>Eukaryota</taxon>
        <taxon>Fungi</taxon>
        <taxon>Fungi incertae sedis</taxon>
        <taxon>Chytridiomycota</taxon>
        <taxon>Chytridiomycota incertae sedis</taxon>
        <taxon>Chytridiomycetes</taxon>
        <taxon>Rhizophlyctidales</taxon>
        <taxon>Rhizophlyctidaceae</taxon>
        <taxon>Rhizophlyctis</taxon>
    </lineage>
</organism>
<feature type="compositionally biased region" description="Acidic residues" evidence="1">
    <location>
        <begin position="44"/>
        <end position="60"/>
    </location>
</feature>
<feature type="compositionally biased region" description="Basic residues" evidence="1">
    <location>
        <begin position="86"/>
        <end position="97"/>
    </location>
</feature>
<evidence type="ECO:0000313" key="3">
    <source>
        <dbReference type="Proteomes" id="UP001212841"/>
    </source>
</evidence>
<feature type="region of interest" description="Disordered" evidence="1">
    <location>
        <begin position="1"/>
        <end position="245"/>
    </location>
</feature>
<proteinExistence type="predicted"/>
<keyword evidence="3" id="KW-1185">Reference proteome</keyword>
<reference evidence="2" key="1">
    <citation type="submission" date="2020-05" db="EMBL/GenBank/DDBJ databases">
        <title>Phylogenomic resolution of chytrid fungi.</title>
        <authorList>
            <person name="Stajich J.E."/>
            <person name="Amses K."/>
            <person name="Simmons R."/>
            <person name="Seto K."/>
            <person name="Myers J."/>
            <person name="Bonds A."/>
            <person name="Quandt C.A."/>
            <person name="Barry K."/>
            <person name="Liu P."/>
            <person name="Grigoriev I."/>
            <person name="Longcore J.E."/>
            <person name="James T.Y."/>
        </authorList>
    </citation>
    <scope>NUCLEOTIDE SEQUENCE</scope>
    <source>
        <strain evidence="2">JEL0318</strain>
    </source>
</reference>
<sequence>MAAARPRRVIGRSSSELLADPSLDNDLLPDVDSDEDPGFVPPEFDSDDEISTADEDEEEPQPSTSIPSSPSNLPSTPSPRSTPSRRSTRAQHPKSKNRSNPSRSTAEDLIMSDGISSDNPPTPSRPTIKHKKKATSISAKAGKIAKPKTSRKPSKPRKIKSVDTNSDLLIISDSNNTNASDVSSKSRPVRKSAKVAALTWGDGGVVNEHGEDEDEEDESEDEDFVPTNAVEGEEEVWSDDGMEVD</sequence>
<accession>A0AAD5X140</accession>
<feature type="compositionally biased region" description="Basic residues" evidence="1">
    <location>
        <begin position="143"/>
        <end position="159"/>
    </location>
</feature>
<feature type="compositionally biased region" description="Acidic residues" evidence="1">
    <location>
        <begin position="231"/>
        <end position="245"/>
    </location>
</feature>
<dbReference type="AlphaFoldDB" id="A0AAD5X140"/>
<dbReference type="EMBL" id="JADGJD010001369">
    <property type="protein sequence ID" value="KAJ3043258.1"/>
    <property type="molecule type" value="Genomic_DNA"/>
</dbReference>
<comment type="caution">
    <text evidence="2">The sequence shown here is derived from an EMBL/GenBank/DDBJ whole genome shotgun (WGS) entry which is preliminary data.</text>
</comment>
<feature type="compositionally biased region" description="Low complexity" evidence="1">
    <location>
        <begin position="61"/>
        <end position="85"/>
    </location>
</feature>
<gene>
    <name evidence="2" type="ORF">HK097_001784</name>
</gene>
<evidence type="ECO:0000256" key="1">
    <source>
        <dbReference type="SAM" id="MobiDB-lite"/>
    </source>
</evidence>
<feature type="compositionally biased region" description="Polar residues" evidence="1">
    <location>
        <begin position="162"/>
        <end position="186"/>
    </location>
</feature>
<feature type="compositionally biased region" description="Basic residues" evidence="1">
    <location>
        <begin position="1"/>
        <end position="10"/>
    </location>
</feature>
<feature type="compositionally biased region" description="Acidic residues" evidence="1">
    <location>
        <begin position="210"/>
        <end position="224"/>
    </location>
</feature>
<protein>
    <submittedName>
        <fullName evidence="2">Uncharacterized protein</fullName>
    </submittedName>
</protein>